<dbReference type="Proteomes" id="UP001589867">
    <property type="component" value="Unassembled WGS sequence"/>
</dbReference>
<dbReference type="PANTHER" id="PTHR10668">
    <property type="entry name" value="PHYTOENE DEHYDROGENASE"/>
    <property type="match status" value="1"/>
</dbReference>
<name>A0ABV6M3Y7_9ACTN</name>
<evidence type="ECO:0000259" key="4">
    <source>
        <dbReference type="Pfam" id="PF01593"/>
    </source>
</evidence>
<keyword evidence="6" id="KW-1185">Reference proteome</keyword>
<dbReference type="SUPFAM" id="SSF51905">
    <property type="entry name" value="FAD/NAD(P)-binding domain"/>
    <property type="match status" value="1"/>
</dbReference>
<evidence type="ECO:0000256" key="2">
    <source>
        <dbReference type="ARBA" id="ARBA00038825"/>
    </source>
</evidence>
<accession>A0ABV6M3Y7</accession>
<feature type="domain" description="Amine oxidase" evidence="4">
    <location>
        <begin position="21"/>
        <end position="329"/>
    </location>
</feature>
<reference evidence="5 6" key="1">
    <citation type="submission" date="2024-09" db="EMBL/GenBank/DDBJ databases">
        <authorList>
            <person name="Sun Q."/>
            <person name="Mori K."/>
        </authorList>
    </citation>
    <scope>NUCLEOTIDE SEQUENCE [LARGE SCALE GENOMIC DNA]</scope>
    <source>
        <strain evidence="5 6">TBRC 3947</strain>
    </source>
</reference>
<comment type="function">
    <text evidence="1">Probable oxidoreductase that may play a role as regulator of mitochondrial function.</text>
</comment>
<dbReference type="InterPro" id="IPR002937">
    <property type="entry name" value="Amino_oxidase"/>
</dbReference>
<protein>
    <recommendedName>
        <fullName evidence="3">Pyridine nucleotide-disulfide oxidoreductase domain-containing protein 2</fullName>
    </recommendedName>
</protein>
<gene>
    <name evidence="5" type="ORF">ACFFIA_17140</name>
</gene>
<dbReference type="PANTHER" id="PTHR10668:SF103">
    <property type="entry name" value="PYRIDINE NUCLEOTIDE-DISULFIDE OXIDOREDUCTASE DOMAIN-CONTAINING PROTEIN 2"/>
    <property type="match status" value="1"/>
</dbReference>
<proteinExistence type="predicted"/>
<evidence type="ECO:0000256" key="1">
    <source>
        <dbReference type="ARBA" id="ARBA00037217"/>
    </source>
</evidence>
<sequence>MPDEERGRSFDAVIIGAGHNGLVASFYLARAGLDVLVLEQREDAGGLLATAEIVPGYRTNAVSNSCHNLEPSIVTEMRLQDFGLRFAHPDPSSVMAFADGRRFVAANSRSALADELKALNSGDVDGYFATLQVMSTLAEKLDVSFYEGPPSLADLYGRLDNDTDRALFHRLMFGSATDFLAERISSEEVMSLLGMVAISGNYLGPSTPGSAYMLFHRPLYRGSSATRSGERFHTLGTSKVAPIGGMAEIARAMTASARAAGAVIRTGAGVASIVTRHGRVAGVVTRDGEEYTTDAVLSAVNPKLTLTEFLTPDQLGQELAEQARGIKMDGTAFKLMLAVAGTPRFTCAVDDAENDRLLKCGFRMGTTISGMDQGYHAALAGEWSREPIIWGLIPSSIDPTLAPEGGHVMSLTVFHAPPRLVGSTWDVEKDRFARHIIEHLDAQYFRGLKNMLAGYRALSPEDLQRDFGLMGAHVSHGDITAGQMFDARPTFGMAHYSTPVAGLYLGSVGTWPGNYVSGLPGRNAARRLLADRADPDRYAEFGAAGAN</sequence>
<dbReference type="EMBL" id="JBHLUH010000031">
    <property type="protein sequence ID" value="MFC0529381.1"/>
    <property type="molecule type" value="Genomic_DNA"/>
</dbReference>
<comment type="subunit">
    <text evidence="2">Interacts with COX5B; this interaction may contribute to localize PYROXD2 to the inner face of the inner mitochondrial membrane.</text>
</comment>
<dbReference type="InterPro" id="IPR036188">
    <property type="entry name" value="FAD/NAD-bd_sf"/>
</dbReference>
<organism evidence="5 6">
    <name type="scientific">Phytohabitans kaempferiae</name>
    <dbReference type="NCBI Taxonomy" id="1620943"/>
    <lineage>
        <taxon>Bacteria</taxon>
        <taxon>Bacillati</taxon>
        <taxon>Actinomycetota</taxon>
        <taxon>Actinomycetes</taxon>
        <taxon>Micromonosporales</taxon>
        <taxon>Micromonosporaceae</taxon>
    </lineage>
</organism>
<dbReference type="Gene3D" id="3.50.50.60">
    <property type="entry name" value="FAD/NAD(P)-binding domain"/>
    <property type="match status" value="2"/>
</dbReference>
<evidence type="ECO:0000313" key="6">
    <source>
        <dbReference type="Proteomes" id="UP001589867"/>
    </source>
</evidence>
<comment type="caution">
    <text evidence="5">The sequence shown here is derived from an EMBL/GenBank/DDBJ whole genome shotgun (WGS) entry which is preliminary data.</text>
</comment>
<dbReference type="RefSeq" id="WP_377252074.1">
    <property type="nucleotide sequence ID" value="NZ_JBHLUH010000031.1"/>
</dbReference>
<dbReference type="Pfam" id="PF01593">
    <property type="entry name" value="Amino_oxidase"/>
    <property type="match status" value="1"/>
</dbReference>
<evidence type="ECO:0000313" key="5">
    <source>
        <dbReference type="EMBL" id="MFC0529381.1"/>
    </source>
</evidence>
<evidence type="ECO:0000256" key="3">
    <source>
        <dbReference type="ARBA" id="ARBA00040298"/>
    </source>
</evidence>